<feature type="compositionally biased region" description="Basic residues" evidence="1">
    <location>
        <begin position="134"/>
        <end position="143"/>
    </location>
</feature>
<evidence type="ECO:0000256" key="1">
    <source>
        <dbReference type="SAM" id="MobiDB-lite"/>
    </source>
</evidence>
<keyword evidence="3" id="KW-0378">Hydrolase</keyword>
<proteinExistence type="predicted"/>
<dbReference type="InterPro" id="IPR046798">
    <property type="entry name" value="2OG-FeII_Oxy_6"/>
</dbReference>
<feature type="compositionally biased region" description="Polar residues" evidence="1">
    <location>
        <begin position="1"/>
        <end position="11"/>
    </location>
</feature>
<accession>A0A5B0MWJ9</accession>
<evidence type="ECO:0000313" key="6">
    <source>
        <dbReference type="Proteomes" id="UP000325313"/>
    </source>
</evidence>
<feature type="domain" description="Tet-like 2OG-Fe(II) oxygenase" evidence="2">
    <location>
        <begin position="416"/>
        <end position="598"/>
    </location>
</feature>
<protein>
    <submittedName>
        <fullName evidence="3">Ubiquitin carboxyl-terminal hydrolase 7</fullName>
    </submittedName>
</protein>
<feature type="region of interest" description="Disordered" evidence="1">
    <location>
        <begin position="1"/>
        <end position="36"/>
    </location>
</feature>
<feature type="region of interest" description="Disordered" evidence="1">
    <location>
        <begin position="128"/>
        <end position="153"/>
    </location>
</feature>
<sequence length="659" mass="75306">MIEMQRSTLDSQMDPEKSLEGNHTSINQAPHHWNNNLCRTDKNKGLTSSHGSLPWRMCHSSLRYRSAPIQRHHLPEPNSQPFRRFPDRSVASHFGIHNDYDAPNGFQSPMVIPESHNIGASNRLDLHATNGQHRPQHPTHHRSSQSNLQAEDGHHHAQYNGLHRYNQSASRPLNCPHHYQATTQVPLDQSFSKPVCHYPEDHRFRHPSGSHASSRYSPYATPHQHRQMNPSSQFDSKLLSSNSSLKANELSKQVRTDQSRAQPDYYRPVYSNHVQPRGQWGPLHVTSRQIPRGQWGPLPSIAMRSTKQDNALTERQRRNLKIFPRIYNPYFTEETNGHVKPFVLQLNLNAEKPFIIKPANFSSYRVVATNNTGSQPLFFLEFHPLNPTDPSKEAVVKKLGEIISNLYFMGNNRQDIHPRTMESGIMKGVGFRPGSDRGATAGTYARRANLSQEILDQDNYCWDQLGDHNQFLCNRVRHFSKQSFKDNTEIIESFGIPSWSNSEWNDFEQETNGIFSSAITTHSDFSNEPHMDKDSNPWTYGLFSYINRSTGKPVLPPSSVPGHAFRFPDFNCQIDFGMSPGIIELLWASNSLKHHTLHPPPSLKSTAEITHSGTSFQICKRLVDRAIKLKEKSAEERAKKTLCREKIQVKEAEQAQKKK</sequence>
<feature type="region of interest" description="Disordered" evidence="1">
    <location>
        <begin position="198"/>
        <end position="238"/>
    </location>
</feature>
<gene>
    <name evidence="3" type="primary">USP7_38</name>
    <name evidence="4" type="synonym">USP7_3</name>
    <name evidence="4" type="ORF">PGT21_004830</name>
    <name evidence="3" type="ORF">PGTUg99_022287</name>
</gene>
<reference evidence="5 6" key="1">
    <citation type="submission" date="2019-05" db="EMBL/GenBank/DDBJ databases">
        <title>Emergence of the Ug99 lineage of the wheat stem rust pathogen through somatic hybridization.</title>
        <authorList>
            <person name="Li F."/>
            <person name="Upadhyaya N.M."/>
            <person name="Sperschneider J."/>
            <person name="Matny O."/>
            <person name="Nguyen-Phuc H."/>
            <person name="Mago R."/>
            <person name="Raley C."/>
            <person name="Miller M.E."/>
            <person name="Silverstein K.A.T."/>
            <person name="Henningsen E."/>
            <person name="Hirsch C.D."/>
            <person name="Visser B."/>
            <person name="Pretorius Z.A."/>
            <person name="Steffenson B.J."/>
            <person name="Schwessinger B."/>
            <person name="Dodds P.N."/>
            <person name="Figueroa M."/>
        </authorList>
    </citation>
    <scope>NUCLEOTIDE SEQUENCE [LARGE SCALE GENOMIC DNA]</scope>
    <source>
        <strain evidence="4">21-0</strain>
        <strain evidence="3 6">Ug99</strain>
    </source>
</reference>
<dbReference type="Proteomes" id="UP000325313">
    <property type="component" value="Unassembled WGS sequence"/>
</dbReference>
<dbReference type="OrthoDB" id="2495097at2759"/>
<dbReference type="EMBL" id="VSWC01000041">
    <property type="protein sequence ID" value="KAA1103929.1"/>
    <property type="molecule type" value="Genomic_DNA"/>
</dbReference>
<name>A0A5B0MWJ9_PUCGR</name>
<keyword evidence="5" id="KW-1185">Reference proteome</keyword>
<comment type="caution">
    <text evidence="3">The sequence shown here is derived from an EMBL/GenBank/DDBJ whole genome shotgun (WGS) entry which is preliminary data.</text>
</comment>
<dbReference type="Proteomes" id="UP000324748">
    <property type="component" value="Unassembled WGS sequence"/>
</dbReference>
<evidence type="ECO:0000313" key="3">
    <source>
        <dbReference type="EMBL" id="KAA1080200.1"/>
    </source>
</evidence>
<dbReference type="GO" id="GO:0016787">
    <property type="term" value="F:hydrolase activity"/>
    <property type="evidence" value="ECO:0007669"/>
    <property type="project" value="UniProtKB-KW"/>
</dbReference>
<dbReference type="EMBL" id="VDEP01000442">
    <property type="protein sequence ID" value="KAA1080200.1"/>
    <property type="molecule type" value="Genomic_DNA"/>
</dbReference>
<dbReference type="AlphaFoldDB" id="A0A5B0MWJ9"/>
<feature type="compositionally biased region" description="Polar residues" evidence="1">
    <location>
        <begin position="21"/>
        <end position="36"/>
    </location>
</feature>
<evidence type="ECO:0000313" key="5">
    <source>
        <dbReference type="Proteomes" id="UP000324748"/>
    </source>
</evidence>
<dbReference type="Pfam" id="PF20515">
    <property type="entry name" value="2OG-FeII_Oxy_6"/>
    <property type="match status" value="1"/>
</dbReference>
<evidence type="ECO:0000259" key="2">
    <source>
        <dbReference type="Pfam" id="PF20515"/>
    </source>
</evidence>
<evidence type="ECO:0000313" key="4">
    <source>
        <dbReference type="EMBL" id="KAA1103929.1"/>
    </source>
</evidence>
<organism evidence="3 6">
    <name type="scientific">Puccinia graminis f. sp. tritici</name>
    <dbReference type="NCBI Taxonomy" id="56615"/>
    <lineage>
        <taxon>Eukaryota</taxon>
        <taxon>Fungi</taxon>
        <taxon>Dikarya</taxon>
        <taxon>Basidiomycota</taxon>
        <taxon>Pucciniomycotina</taxon>
        <taxon>Pucciniomycetes</taxon>
        <taxon>Pucciniales</taxon>
        <taxon>Pucciniaceae</taxon>
        <taxon>Puccinia</taxon>
    </lineage>
</organism>